<reference evidence="10" key="11">
    <citation type="submission" date="2023-06" db="EMBL/GenBank/DDBJ databases">
        <authorList>
            <consortium name="Clinical and Environmental Microbiology Branch: Whole genome sequencing antimicrobial resistance pathogens in the healthcare setting"/>
        </authorList>
    </citation>
    <scope>NUCLEOTIDE SEQUENCE</scope>
    <source>
        <strain evidence="10">2021CK-01020</strain>
    </source>
</reference>
<reference evidence="5" key="10">
    <citation type="submission" date="2020-01" db="EMBL/GenBank/DDBJ databases">
        <title>Bacteria Cultured from War Wounds Associated with the Conflict in Eastern Ukraine.</title>
        <authorList>
            <person name="Snesrud E."/>
            <person name="Galac M.R."/>
            <person name="Mc Gann P."/>
            <person name="Valentine K."/>
            <person name="Viacheslav K."/>
        </authorList>
    </citation>
    <scope>NUCLEOTIDE SEQUENCE</scope>
    <source>
        <strain evidence="5">VNMU148</strain>
    </source>
</reference>
<evidence type="ECO:0000259" key="2">
    <source>
        <dbReference type="PROSITE" id="PS01033"/>
    </source>
</evidence>
<dbReference type="KEGG" id="paeb:NCGM1900_0998"/>
<dbReference type="eggNOG" id="COG1017">
    <property type="taxonomic scope" value="Bacteria"/>
</dbReference>
<evidence type="ECO:0000313" key="13">
    <source>
        <dbReference type="Proteomes" id="UP000253594"/>
    </source>
</evidence>
<evidence type="ECO:0000313" key="10">
    <source>
        <dbReference type="EMBL" id="WOS79167.1"/>
    </source>
</evidence>
<protein>
    <submittedName>
        <fullName evidence="4">Globin</fullName>
    </submittedName>
</protein>
<reference evidence="6" key="3">
    <citation type="submission" date="2017-05" db="EMBL/GenBank/DDBJ databases">
        <authorList>
            <person name="Song R."/>
            <person name="Chenine A.L."/>
            <person name="Ruprecht R.M."/>
        </authorList>
    </citation>
    <scope>NUCLEOTIDE SEQUENCE [LARGE SCALE GENOMIC DNA]</scope>
    <source>
        <strain evidence="6">S567_C10_BS</strain>
    </source>
</reference>
<sequence length="130" mass="14705">MNAADRVMQSYGRCCASTGFFDDFYRHFLASSPQIRAKFATTDMTAQKHLLRAGIMNLVMYARGMSDSKLRALGASHSRAALDIRPELYDLWLDALLMAVAEHDRDCDAETRDAWRDVMGRGIAVIKSYY</sequence>
<dbReference type="InterPro" id="IPR009050">
    <property type="entry name" value="Globin-like_sf"/>
</dbReference>
<keyword evidence="1" id="KW-0813">Transport</keyword>
<reference evidence="9 15" key="5">
    <citation type="submission" date="2017-08" db="EMBL/GenBank/DDBJ databases">
        <authorList>
            <person name="Feschi L."/>
            <person name="Jeukens J."/>
            <person name="Emond-Rheault J.-G."/>
            <person name="Kukavica-Ibrulj I."/>
            <person name="Boyle B."/>
            <person name="Levesque R.C."/>
        </authorList>
    </citation>
    <scope>NUCLEOTIDE SEQUENCE [LARGE SCALE GENOMIC DNA]</scope>
    <source>
        <strain evidence="9 15">PA-W36</strain>
    </source>
</reference>
<dbReference type="InterPro" id="IPR000971">
    <property type="entry name" value="Globin"/>
</dbReference>
<name>A0A071LBA3_PSEAI</name>
<dbReference type="GO" id="GO:0020037">
    <property type="term" value="F:heme binding"/>
    <property type="evidence" value="ECO:0007669"/>
    <property type="project" value="InterPro"/>
</dbReference>
<keyword evidence="1" id="KW-0408">Iron</keyword>
<keyword evidence="1" id="KW-0349">Heme</keyword>
<reference evidence="7 13" key="6">
    <citation type="submission" date="2018-07" db="EMBL/GenBank/DDBJ databases">
        <title>Mechanisms of high-level aminoglycoside resistance among Gram-negative pathogens in Brazil.</title>
        <authorList>
            <person name="Ballaben A.S."/>
            <person name="Darini A.L.C."/>
            <person name="Doi Y."/>
        </authorList>
    </citation>
    <scope>NUCLEOTIDE SEQUENCE [LARGE SCALE GENOMIC DNA]</scope>
    <source>
        <strain evidence="7 13">B2-305</strain>
    </source>
</reference>
<dbReference type="Gene3D" id="1.10.490.10">
    <property type="entry name" value="Globins"/>
    <property type="match status" value="1"/>
</dbReference>
<accession>A0A071LBA3</accession>
<reference evidence="12" key="4">
    <citation type="submission" date="2017-05" db="EMBL/GenBank/DDBJ databases">
        <authorList>
            <person name="Giani T."/>
            <person name="Arena F."/>
            <person name="Pollini S."/>
            <person name="Di Pilato V."/>
            <person name="D'Andrea M.M."/>
            <person name="Henrici De Angelis L."/>
            <person name="Bassetti M."/>
            <person name="Rossolini G.M."/>
        </authorList>
    </citation>
    <scope>NUCLEOTIDE SEQUENCE [LARGE SCALE GENOMIC DNA]</scope>
    <source>
        <strain evidence="12">S567_C10_BS</strain>
    </source>
</reference>
<dbReference type="GeneID" id="77219487"/>
<keyword evidence="1" id="KW-0561">Oxygen transport</keyword>
<accession>A0A1S1BUL8</accession>
<dbReference type="SMR" id="A0A071LBA3"/>
<reference evidence="8 14" key="7">
    <citation type="submission" date="2018-08" db="EMBL/GenBank/DDBJ databases">
        <title>Recombination of ecologically and evolutionarily significant loci maintains genetic cohesion in the Pseudomonas syringae species complex.</title>
        <authorList>
            <person name="Dillon M."/>
            <person name="Thakur S."/>
            <person name="Almeida R.N.D."/>
            <person name="Weir B.S."/>
            <person name="Guttman D.S."/>
        </authorList>
    </citation>
    <scope>NUCLEOTIDE SEQUENCE [LARGE SCALE GENOMIC DNA]</scope>
    <source>
        <strain evidence="8 14">ICMP 7846</strain>
    </source>
</reference>
<proteinExistence type="inferred from homology"/>
<dbReference type="CDD" id="cd01040">
    <property type="entry name" value="Mb-like"/>
    <property type="match status" value="1"/>
</dbReference>
<evidence type="ECO:0000313" key="9">
    <source>
        <dbReference type="EMBL" id="RPM16350.1"/>
    </source>
</evidence>
<evidence type="ECO:0000313" key="8">
    <source>
        <dbReference type="EMBL" id="RMS47010.1"/>
    </source>
</evidence>
<evidence type="ECO:0000313" key="3">
    <source>
        <dbReference type="EMBL" id="CRO94246.1"/>
    </source>
</evidence>
<evidence type="ECO:0000313" key="11">
    <source>
        <dbReference type="Proteomes" id="UP000045039"/>
    </source>
</evidence>
<evidence type="ECO:0000313" key="5">
    <source>
        <dbReference type="EMBL" id="MZZ10670.1"/>
    </source>
</evidence>
<dbReference type="GO" id="GO:0019825">
    <property type="term" value="F:oxygen binding"/>
    <property type="evidence" value="ECO:0007669"/>
    <property type="project" value="InterPro"/>
</dbReference>
<organism evidence="8 14">
    <name type="scientific">Pseudomonas aeruginosa</name>
    <dbReference type="NCBI Taxonomy" id="287"/>
    <lineage>
        <taxon>Bacteria</taxon>
        <taxon>Pseudomonadati</taxon>
        <taxon>Pseudomonadota</taxon>
        <taxon>Gammaproteobacteria</taxon>
        <taxon>Pseudomonadales</taxon>
        <taxon>Pseudomonadaceae</taxon>
        <taxon>Pseudomonas</taxon>
    </lineage>
</organism>
<evidence type="ECO:0000256" key="1">
    <source>
        <dbReference type="RuleBase" id="RU000356"/>
    </source>
</evidence>
<dbReference type="GO" id="GO:0005344">
    <property type="term" value="F:oxygen carrier activity"/>
    <property type="evidence" value="ECO:0007669"/>
    <property type="project" value="UniProtKB-KW"/>
</dbReference>
<dbReference type="Pfam" id="PF00042">
    <property type="entry name" value="Globin"/>
    <property type="match status" value="1"/>
</dbReference>
<reference evidence="10" key="12">
    <citation type="submission" date="2023-10" db="EMBL/GenBank/DDBJ databases">
        <title>Pathogen: clinical or host-associated sample.</title>
        <authorList>
            <person name="Hergert J."/>
            <person name="Casey R."/>
            <person name="Wagner J."/>
            <person name="Young E.L."/>
            <person name="Oakeson K.F."/>
        </authorList>
    </citation>
    <scope>NUCLEOTIDE SEQUENCE</scope>
    <source>
        <strain evidence="10">2021CK-01020</strain>
    </source>
</reference>
<dbReference type="EMBL" id="NSNE01000007">
    <property type="protein sequence ID" value="RPM16350.1"/>
    <property type="molecule type" value="Genomic_DNA"/>
</dbReference>
<keyword evidence="1" id="KW-0479">Metal-binding</keyword>
<evidence type="ECO:0000313" key="6">
    <source>
        <dbReference type="EMBL" id="OTI57459.1"/>
    </source>
</evidence>
<dbReference type="EMBL" id="WOAD01000011">
    <property type="protein sequence ID" value="MUI36380.1"/>
    <property type="molecule type" value="Genomic_DNA"/>
</dbReference>
<dbReference type="EMBL" id="CP136986">
    <property type="protein sequence ID" value="WOS79167.1"/>
    <property type="molecule type" value="Genomic_DNA"/>
</dbReference>
<dbReference type="SUPFAM" id="SSF46458">
    <property type="entry name" value="Globin-like"/>
    <property type="match status" value="1"/>
</dbReference>
<dbReference type="AlphaFoldDB" id="A0A071LBA3"/>
<evidence type="ECO:0000313" key="14">
    <source>
        <dbReference type="Proteomes" id="UP000270834"/>
    </source>
</evidence>
<evidence type="ECO:0000313" key="15">
    <source>
        <dbReference type="Proteomes" id="UP000284767"/>
    </source>
</evidence>
<dbReference type="RefSeq" id="WP_003093127.1">
    <property type="nucleotide sequence ID" value="NZ_AP014622.1"/>
</dbReference>
<dbReference type="Proteomes" id="UP000253594">
    <property type="component" value="Unassembled WGS sequence"/>
</dbReference>
<dbReference type="PROSITE" id="PS01033">
    <property type="entry name" value="GLOBIN"/>
    <property type="match status" value="1"/>
</dbReference>
<dbReference type="InterPro" id="IPR012292">
    <property type="entry name" value="Globin/Proto"/>
</dbReference>
<reference evidence="3" key="2">
    <citation type="submission" date="2015-06" db="EMBL/GenBank/DDBJ databases">
        <authorList>
            <person name="Radhakrishnan R."/>
            <person name="Underwood A."/>
            <person name="Al-Shahib A."/>
        </authorList>
    </citation>
    <scope>NUCLEOTIDE SEQUENCE</scope>
    <source>
        <strain evidence="3">P19_London_7_VIM_2_05_10</strain>
    </source>
</reference>
<dbReference type="Proteomes" id="UP000045039">
    <property type="component" value="Unassembled WGS sequence"/>
</dbReference>
<reference evidence="9 15" key="8">
    <citation type="submission" date="2019-01" db="EMBL/GenBank/DDBJ databases">
        <title>The Pseudomonas aeruginosa pan-genome provides new insights on its population structure, horizontal gene transfer and pathogenicity.</title>
        <authorList>
            <person name="Freschi L."/>
            <person name="Vincent A.T."/>
            <person name="Jeukens J."/>
            <person name="Emond-Rheault J.-G."/>
            <person name="Kukavica-Ibrulj I."/>
            <person name="Dupont M.-J."/>
            <person name="Charette S.J."/>
            <person name="Boyle B."/>
            <person name="Levesque R.C."/>
        </authorList>
    </citation>
    <scope>NUCLEOTIDE SEQUENCE [LARGE SCALE GENOMIC DNA]</scope>
    <source>
        <strain evidence="9 15">PA-W36</strain>
    </source>
</reference>
<dbReference type="EMBL" id="QORE01000207">
    <property type="protein sequence ID" value="RCI75250.1"/>
    <property type="molecule type" value="Genomic_DNA"/>
</dbReference>
<dbReference type="Proteomes" id="UP001297540">
    <property type="component" value="Chromosome"/>
</dbReference>
<reference evidence="4 16" key="9">
    <citation type="submission" date="2019-11" db="EMBL/GenBank/DDBJ databases">
        <title>Genomes of ocular Pseudomonas aeruginosa isolates.</title>
        <authorList>
            <person name="Khan M."/>
            <person name="Rice S.A."/>
            <person name="Willcox M.D.P."/>
            <person name="Stapleton F."/>
        </authorList>
    </citation>
    <scope>NUCLEOTIDE SEQUENCE [LARGE SCALE GENOMIC DNA]</scope>
    <source>
        <strain evidence="4 16">PA221</strain>
    </source>
</reference>
<dbReference type="Proteomes" id="UP000284767">
    <property type="component" value="Unassembled WGS sequence"/>
</dbReference>
<evidence type="ECO:0000313" key="7">
    <source>
        <dbReference type="EMBL" id="RCI75250.1"/>
    </source>
</evidence>
<dbReference type="EMBL" id="WXZT01000001">
    <property type="protein sequence ID" value="MZZ10670.1"/>
    <property type="molecule type" value="Genomic_DNA"/>
</dbReference>
<evidence type="ECO:0000313" key="12">
    <source>
        <dbReference type="Proteomes" id="UP000194857"/>
    </source>
</evidence>
<dbReference type="Proteomes" id="UP000194857">
    <property type="component" value="Unassembled WGS sequence"/>
</dbReference>
<dbReference type="EMBL" id="CVVU01000200">
    <property type="protein sequence ID" value="CRO94246.1"/>
    <property type="molecule type" value="Genomic_DNA"/>
</dbReference>
<dbReference type="Proteomes" id="UP000644192">
    <property type="component" value="Unassembled WGS sequence"/>
</dbReference>
<dbReference type="Proteomes" id="UP000433532">
    <property type="component" value="Unassembled WGS sequence"/>
</dbReference>
<feature type="domain" description="Globin" evidence="2">
    <location>
        <begin position="1"/>
        <end position="130"/>
    </location>
</feature>
<dbReference type="EMBL" id="RBSQ01001177">
    <property type="protein sequence ID" value="RMS47010.1"/>
    <property type="molecule type" value="Genomic_DNA"/>
</dbReference>
<dbReference type="OMA" id="IAPGLEY"/>
<evidence type="ECO:0000313" key="4">
    <source>
        <dbReference type="EMBL" id="MUI36380.1"/>
    </source>
</evidence>
<comment type="similarity">
    <text evidence="1">Belongs to the globin family.</text>
</comment>
<reference evidence="11" key="1">
    <citation type="submission" date="2015-06" db="EMBL/GenBank/DDBJ databases">
        <authorList>
            <person name="Radhakrishnan Rajesh"/>
            <person name="Underwood Anthony"/>
            <person name="Al-Shahib Ali"/>
        </authorList>
    </citation>
    <scope>NUCLEOTIDE SEQUENCE [LARGE SCALE GENOMIC DNA]</scope>
    <source>
        <strain evidence="11">P19_London_7_VIM_2_05_10</strain>
    </source>
</reference>
<dbReference type="InterPro" id="IPR044399">
    <property type="entry name" value="Mb-like_M"/>
</dbReference>
<dbReference type="Proteomes" id="UP000270834">
    <property type="component" value="Unassembled WGS sequence"/>
</dbReference>
<evidence type="ECO:0000313" key="16">
    <source>
        <dbReference type="Proteomes" id="UP000433532"/>
    </source>
</evidence>
<gene>
    <name evidence="8" type="ORF">ALP65_02857</name>
    <name evidence="6" type="ORF">CAZ10_26760</name>
    <name evidence="7" type="ORF">DT376_08650</name>
    <name evidence="4" type="ORF">GNQ48_15310</name>
    <name evidence="5" type="ORF">GUL26_00280</name>
    <name evidence="9" type="ORF">IPC1295_14480</name>
    <name evidence="10" type="ORF">L4V69_08490</name>
    <name evidence="3" type="ORF">PAERUG_P19_London_7_VIM_2_05_10_02936</name>
</gene>
<dbReference type="EMBL" id="NFFZ01000017">
    <property type="protein sequence ID" value="OTI57459.1"/>
    <property type="molecule type" value="Genomic_DNA"/>
</dbReference>